<reference evidence="3" key="1">
    <citation type="submission" date="2017-04" db="EMBL/GenBank/DDBJ databases">
        <authorList>
            <person name="Varghese N."/>
            <person name="Submissions S."/>
        </authorList>
    </citation>
    <scope>NUCLEOTIDE SEQUENCE [LARGE SCALE GENOMIC DNA]</scope>
    <source>
        <strain evidence="3">DSM 21500</strain>
    </source>
</reference>
<feature type="transmembrane region" description="Helical" evidence="1">
    <location>
        <begin position="148"/>
        <end position="171"/>
    </location>
</feature>
<name>A0A1W1ZF66_9LACT</name>
<evidence type="ECO:0000256" key="1">
    <source>
        <dbReference type="SAM" id="Phobius"/>
    </source>
</evidence>
<feature type="transmembrane region" description="Helical" evidence="1">
    <location>
        <begin position="330"/>
        <end position="351"/>
    </location>
</feature>
<dbReference type="Proteomes" id="UP000243884">
    <property type="component" value="Unassembled WGS sequence"/>
</dbReference>
<feature type="transmembrane region" description="Helical" evidence="1">
    <location>
        <begin position="12"/>
        <end position="31"/>
    </location>
</feature>
<keyword evidence="3" id="KW-1185">Reference proteome</keyword>
<dbReference type="PANTHER" id="PTHR37814:SF1">
    <property type="entry name" value="MEMBRANE PROTEIN"/>
    <property type="match status" value="1"/>
</dbReference>
<dbReference type="OrthoDB" id="4424890at2"/>
<feature type="transmembrane region" description="Helical" evidence="1">
    <location>
        <begin position="266"/>
        <end position="287"/>
    </location>
</feature>
<feature type="transmembrane region" description="Helical" evidence="1">
    <location>
        <begin position="123"/>
        <end position="141"/>
    </location>
</feature>
<dbReference type="InterPro" id="IPR038728">
    <property type="entry name" value="YkvI-like"/>
</dbReference>
<protein>
    <submittedName>
        <fullName evidence="2">Uncharacterized membrane protein YkvI</fullName>
    </submittedName>
</protein>
<feature type="transmembrane region" description="Helical" evidence="1">
    <location>
        <begin position="308"/>
        <end position="324"/>
    </location>
</feature>
<dbReference type="PANTHER" id="PTHR37814">
    <property type="entry name" value="CONSERVED MEMBRANE PROTEIN"/>
    <property type="match status" value="1"/>
</dbReference>
<accession>A0A1W1ZF66</accession>
<evidence type="ECO:0000313" key="3">
    <source>
        <dbReference type="Proteomes" id="UP000243884"/>
    </source>
</evidence>
<dbReference type="EMBL" id="FWXK01000008">
    <property type="protein sequence ID" value="SMC47129.1"/>
    <property type="molecule type" value="Genomic_DNA"/>
</dbReference>
<sequence length="422" mass="46348">MEKKKLHSFSKILSIAFAYVGIVTGAGLATGQEIVQYFVSFGFAGIFGAVAISILFMLFGSWILSLGSLYQSDSHMEVIEDVSYSWVAKILDWALTFTCFVMSFVMVAGAGSNLAQQFGTPTWVGSLVCALAILGVSFLDFDKVTAALGVFTPIVLVMLFIGLITVVTGPSIDWSSQFGLAAELPSSIPNIGLSVINYLAMCLMTGTSMLFVLGGNVMGIDNAERGGYLGGFFVGVISLITAILLYSKIDIIGTDPIPMLTFMEDIHPWVGLMMFIVIFGMIFNTGFSVCYSLGKRIAGEDDSKFKKVMPIIVLVAFGLSLFGFQELVAVMYPIIGYIGIVLLITVAIAFFGSRKDIMKEKGLRARIYALMIKRQDKNQPWTKKDKHKMDKLVDKSFSDNDEMKSDMKEVVEEYHDFDEDQE</sequence>
<keyword evidence="1" id="KW-0472">Membrane</keyword>
<feature type="transmembrane region" description="Helical" evidence="1">
    <location>
        <begin position="37"/>
        <end position="70"/>
    </location>
</feature>
<organism evidence="2 3">
    <name type="scientific">Aerococcus suis</name>
    <dbReference type="NCBI Taxonomy" id="371602"/>
    <lineage>
        <taxon>Bacteria</taxon>
        <taxon>Bacillati</taxon>
        <taxon>Bacillota</taxon>
        <taxon>Bacilli</taxon>
        <taxon>Lactobacillales</taxon>
        <taxon>Aerococcaceae</taxon>
        <taxon>Aerococcus</taxon>
    </lineage>
</organism>
<keyword evidence="1" id="KW-0812">Transmembrane</keyword>
<dbReference type="AlphaFoldDB" id="A0A1W1ZF66"/>
<proteinExistence type="predicted"/>
<feature type="transmembrane region" description="Helical" evidence="1">
    <location>
        <begin position="226"/>
        <end position="246"/>
    </location>
</feature>
<keyword evidence="1" id="KW-1133">Transmembrane helix</keyword>
<dbReference type="RefSeq" id="WP_084099444.1">
    <property type="nucleotide sequence ID" value="NZ_FWXK01000008.1"/>
</dbReference>
<dbReference type="STRING" id="371602.SAMN04487984_1304"/>
<evidence type="ECO:0000313" key="2">
    <source>
        <dbReference type="EMBL" id="SMC47129.1"/>
    </source>
</evidence>
<feature type="transmembrane region" description="Helical" evidence="1">
    <location>
        <begin position="191"/>
        <end position="214"/>
    </location>
</feature>
<feature type="transmembrane region" description="Helical" evidence="1">
    <location>
        <begin position="90"/>
        <end position="111"/>
    </location>
</feature>
<gene>
    <name evidence="2" type="ORF">SAMN04487984_1304</name>
</gene>